<dbReference type="STRING" id="44316.ENSEGOP00005006306"/>
<reference evidence="2 3" key="1">
    <citation type="journal article" date="2018" name="Proc. R. Soc. B">
        <title>A non-coding region near Follistatin controls head colour polymorphism in the Gouldian finch.</title>
        <authorList>
            <person name="Toomey M.B."/>
            <person name="Marques C.I."/>
            <person name="Andrade P."/>
            <person name="Araujo P.M."/>
            <person name="Sabatino S."/>
            <person name="Gazda M.A."/>
            <person name="Afonso S."/>
            <person name="Lopes R.J."/>
            <person name="Corbo J.C."/>
            <person name="Carneiro M."/>
        </authorList>
    </citation>
    <scope>NUCLEOTIDE SEQUENCE [LARGE SCALE GENOMIC DNA]</scope>
    <source>
        <strain evidence="2">Red01</strain>
        <tissue evidence="2">Muscle</tissue>
    </source>
</reference>
<dbReference type="AlphaFoldDB" id="A0A3L8SGX9"/>
<accession>A0A3L8SGX9</accession>
<organism evidence="2 3">
    <name type="scientific">Chloebia gouldiae</name>
    <name type="common">Gouldian finch</name>
    <name type="synonym">Erythrura gouldiae</name>
    <dbReference type="NCBI Taxonomy" id="44316"/>
    <lineage>
        <taxon>Eukaryota</taxon>
        <taxon>Metazoa</taxon>
        <taxon>Chordata</taxon>
        <taxon>Craniata</taxon>
        <taxon>Vertebrata</taxon>
        <taxon>Euteleostomi</taxon>
        <taxon>Archelosauria</taxon>
        <taxon>Archosauria</taxon>
        <taxon>Dinosauria</taxon>
        <taxon>Saurischia</taxon>
        <taxon>Theropoda</taxon>
        <taxon>Coelurosauria</taxon>
        <taxon>Aves</taxon>
        <taxon>Neognathae</taxon>
        <taxon>Neoaves</taxon>
        <taxon>Telluraves</taxon>
        <taxon>Australaves</taxon>
        <taxon>Passeriformes</taxon>
        <taxon>Passeroidea</taxon>
        <taxon>Passeridae</taxon>
        <taxon>Chloebia</taxon>
    </lineage>
</organism>
<feature type="compositionally biased region" description="Polar residues" evidence="1">
    <location>
        <begin position="26"/>
        <end position="35"/>
    </location>
</feature>
<name>A0A3L8SGX9_CHLGU</name>
<evidence type="ECO:0000256" key="1">
    <source>
        <dbReference type="SAM" id="MobiDB-lite"/>
    </source>
</evidence>
<proteinExistence type="predicted"/>
<dbReference type="OrthoDB" id="1919336at2759"/>
<feature type="region of interest" description="Disordered" evidence="1">
    <location>
        <begin position="13"/>
        <end position="39"/>
    </location>
</feature>
<sequence>MVQSSPVRIIATSKSLHSYARPPPGSSNNDPNFSKNDVDETAVRHERLRFYPDGLLCSVCAQQHGSPASRFALLKTDIKKMHKQQTPFQVETNRAPGTWLFLF</sequence>
<evidence type="ECO:0000313" key="2">
    <source>
        <dbReference type="EMBL" id="RLW01942.1"/>
    </source>
</evidence>
<dbReference type="EMBL" id="QUSF01000020">
    <property type="protein sequence ID" value="RLW01942.1"/>
    <property type="molecule type" value="Genomic_DNA"/>
</dbReference>
<keyword evidence="3" id="KW-1185">Reference proteome</keyword>
<evidence type="ECO:0000313" key="3">
    <source>
        <dbReference type="Proteomes" id="UP000276834"/>
    </source>
</evidence>
<protein>
    <submittedName>
        <fullName evidence="2">Uncharacterized protein</fullName>
    </submittedName>
</protein>
<comment type="caution">
    <text evidence="2">The sequence shown here is derived from an EMBL/GenBank/DDBJ whole genome shotgun (WGS) entry which is preliminary data.</text>
</comment>
<gene>
    <name evidence="2" type="ORF">DV515_00007511</name>
</gene>
<dbReference type="Proteomes" id="UP000276834">
    <property type="component" value="Unassembled WGS sequence"/>
</dbReference>